<protein>
    <submittedName>
        <fullName evidence="3">Uncharacterized protein</fullName>
    </submittedName>
</protein>
<feature type="signal peptide" evidence="1">
    <location>
        <begin position="1"/>
        <end position="21"/>
    </location>
</feature>
<keyword evidence="1" id="KW-0732">Signal</keyword>
<feature type="chain" id="PRO_5036815576" evidence="1">
    <location>
        <begin position="22"/>
        <end position="166"/>
    </location>
</feature>
<evidence type="ECO:0000313" key="2">
    <source>
        <dbReference type="Proteomes" id="UP000887581"/>
    </source>
</evidence>
<dbReference type="WBParaSite" id="sdigi.contig203.g6063.t1">
    <property type="protein sequence ID" value="sdigi.contig203.g6063.t1"/>
    <property type="gene ID" value="sdigi.contig203.g6063"/>
</dbReference>
<evidence type="ECO:0000313" key="3">
    <source>
        <dbReference type="WBParaSite" id="sdigi.contig203.g6063.t1"/>
    </source>
</evidence>
<dbReference type="Proteomes" id="UP000887581">
    <property type="component" value="Unplaced"/>
</dbReference>
<reference evidence="3" key="1">
    <citation type="submission" date="2022-11" db="UniProtKB">
        <authorList>
            <consortium name="WormBaseParasite"/>
        </authorList>
    </citation>
    <scope>IDENTIFICATION</scope>
</reference>
<dbReference type="AlphaFoldDB" id="A0A915PRF7"/>
<sequence>MIRIAIIIIIIICLFQGQLHGFLTVPPISPYIGSIPALANARTYEQTLQKIIGPKTNYSNGFFWPPPGALVAQVLEKDLLQSSGLAGLINPRESLLANLGLGNLGLGGLSLPNIASLGLLRNPQGFGYGGNIQIIQIPLTPQSSSTCQVPCFPCSSQTPLRSIFLS</sequence>
<keyword evidence="2" id="KW-1185">Reference proteome</keyword>
<organism evidence="2 3">
    <name type="scientific">Setaria digitata</name>
    <dbReference type="NCBI Taxonomy" id="48799"/>
    <lineage>
        <taxon>Eukaryota</taxon>
        <taxon>Metazoa</taxon>
        <taxon>Ecdysozoa</taxon>
        <taxon>Nematoda</taxon>
        <taxon>Chromadorea</taxon>
        <taxon>Rhabditida</taxon>
        <taxon>Spirurina</taxon>
        <taxon>Spiruromorpha</taxon>
        <taxon>Filarioidea</taxon>
        <taxon>Setariidae</taxon>
        <taxon>Setaria</taxon>
    </lineage>
</organism>
<name>A0A915PRF7_9BILA</name>
<evidence type="ECO:0000256" key="1">
    <source>
        <dbReference type="SAM" id="SignalP"/>
    </source>
</evidence>
<proteinExistence type="predicted"/>
<accession>A0A915PRF7</accession>